<dbReference type="OrthoDB" id="9972196at2759"/>
<dbReference type="InterPro" id="IPR019405">
    <property type="entry name" value="Lactonase_7-beta_prop"/>
</dbReference>
<organism evidence="4 5">
    <name type="scientific">Fusarium sarcochroum</name>
    <dbReference type="NCBI Taxonomy" id="1208366"/>
    <lineage>
        <taxon>Eukaryota</taxon>
        <taxon>Fungi</taxon>
        <taxon>Dikarya</taxon>
        <taxon>Ascomycota</taxon>
        <taxon>Pezizomycotina</taxon>
        <taxon>Sordariomycetes</taxon>
        <taxon>Hypocreomycetidae</taxon>
        <taxon>Hypocreales</taxon>
        <taxon>Nectriaceae</taxon>
        <taxon>Fusarium</taxon>
        <taxon>Fusarium lateritium species complex</taxon>
    </lineage>
</organism>
<keyword evidence="3" id="KW-0732">Signal</keyword>
<evidence type="ECO:0000256" key="3">
    <source>
        <dbReference type="SAM" id="SignalP"/>
    </source>
</evidence>
<dbReference type="InterPro" id="IPR050282">
    <property type="entry name" value="Cycloisomerase_2"/>
</dbReference>
<feature type="compositionally biased region" description="Basic and acidic residues" evidence="2">
    <location>
        <begin position="164"/>
        <end position="173"/>
    </location>
</feature>
<feature type="region of interest" description="Disordered" evidence="2">
    <location>
        <begin position="157"/>
        <end position="180"/>
    </location>
</feature>
<keyword evidence="5" id="KW-1185">Reference proteome</keyword>
<reference evidence="4" key="1">
    <citation type="journal article" date="2020" name="BMC Genomics">
        <title>Correction to: Identification and distribution of gene clusters required for synthesis of sphingolipid metabolism inhibitors in diverse species of the filamentous fungus Fusarium.</title>
        <authorList>
            <person name="Kim H.S."/>
            <person name="Lohmar J.M."/>
            <person name="Busman M."/>
            <person name="Brown D.W."/>
            <person name="Naumann T.A."/>
            <person name="Divon H.H."/>
            <person name="Lysoe E."/>
            <person name="Uhlig S."/>
            <person name="Proctor R.H."/>
        </authorList>
    </citation>
    <scope>NUCLEOTIDE SEQUENCE</scope>
    <source>
        <strain evidence="4">NRRL 20472</strain>
    </source>
</reference>
<comment type="similarity">
    <text evidence="1">Belongs to the cycloisomerase 2 family.</text>
</comment>
<dbReference type="InterPro" id="IPR015943">
    <property type="entry name" value="WD40/YVTN_repeat-like_dom_sf"/>
</dbReference>
<gene>
    <name evidence="4" type="ORF">FSARC_10301</name>
</gene>
<dbReference type="InterPro" id="IPR011048">
    <property type="entry name" value="Haem_d1_sf"/>
</dbReference>
<feature type="signal peptide" evidence="3">
    <location>
        <begin position="1"/>
        <end position="18"/>
    </location>
</feature>
<dbReference type="EMBL" id="JABEXW010000619">
    <property type="protein sequence ID" value="KAF4961067.1"/>
    <property type="molecule type" value="Genomic_DNA"/>
</dbReference>
<evidence type="ECO:0000256" key="1">
    <source>
        <dbReference type="ARBA" id="ARBA00005564"/>
    </source>
</evidence>
<evidence type="ECO:0000313" key="4">
    <source>
        <dbReference type="EMBL" id="KAF4961067.1"/>
    </source>
</evidence>
<dbReference type="Pfam" id="PF10282">
    <property type="entry name" value="Lactonase"/>
    <property type="match status" value="1"/>
</dbReference>
<reference evidence="4" key="2">
    <citation type="submission" date="2020-05" db="EMBL/GenBank/DDBJ databases">
        <authorList>
            <person name="Kim H.-S."/>
            <person name="Proctor R.H."/>
            <person name="Brown D.W."/>
        </authorList>
    </citation>
    <scope>NUCLEOTIDE SEQUENCE</scope>
    <source>
        <strain evidence="4">NRRL 20472</strain>
    </source>
</reference>
<dbReference type="Gene3D" id="2.130.10.10">
    <property type="entry name" value="YVTN repeat-like/Quinoprotein amine dehydrogenase"/>
    <property type="match status" value="1"/>
</dbReference>
<dbReference type="Proteomes" id="UP000622797">
    <property type="component" value="Unassembled WGS sequence"/>
</dbReference>
<proteinExistence type="inferred from homology"/>
<evidence type="ECO:0008006" key="6">
    <source>
        <dbReference type="Google" id="ProtNLM"/>
    </source>
</evidence>
<name>A0A8H4X3Y5_9HYPO</name>
<dbReference type="AlphaFoldDB" id="A0A8H4X3Y5"/>
<dbReference type="PANTHER" id="PTHR30344">
    <property type="entry name" value="6-PHOSPHOGLUCONOLACTONASE-RELATED"/>
    <property type="match status" value="1"/>
</dbReference>
<sequence>MKFTSAGLMAALAASVSALPHVARSSYPTASASPSSSPARILLGNSGHIYVADFTPKTGKLELTLEQEIVGGNSWMAFAPPNLLYAVDENTNQLRLFELDLEANKLTLKTNQNGSVGVVHLEFNPDKTRLVGAAYGNGTVDVWNIENGGLELVKTLKSPGKLGPNKERQDASHPHQANLDPSGRYFAVNDLGTDSVVLIDSKDDAYKIAKNIPIEAGCGPRHGVFYPRGNDKATHYIVACELSNQALVYSVTYEENTLAFKKYQAISTYGKDAPAKDIKKAAVGEVILAPNNKDLYISNRLSGQKTDSIAHFTVAECGKLTYADTVSSGGLLPRMMSFSATAKHVFVGNQDGTNGLVALKRGANGKLQEKPVATIAASKFGEPQFGPQFVQQIIQN</sequence>
<evidence type="ECO:0000313" key="5">
    <source>
        <dbReference type="Proteomes" id="UP000622797"/>
    </source>
</evidence>
<feature type="chain" id="PRO_5034425808" description="6-phosphogluconolactonase" evidence="3">
    <location>
        <begin position="19"/>
        <end position="396"/>
    </location>
</feature>
<protein>
    <recommendedName>
        <fullName evidence="6">6-phosphogluconolactonase</fullName>
    </recommendedName>
</protein>
<accession>A0A8H4X3Y5</accession>
<dbReference type="PANTHER" id="PTHR30344:SF1">
    <property type="entry name" value="6-PHOSPHOGLUCONOLACTONASE"/>
    <property type="match status" value="1"/>
</dbReference>
<evidence type="ECO:0000256" key="2">
    <source>
        <dbReference type="SAM" id="MobiDB-lite"/>
    </source>
</evidence>
<dbReference type="GO" id="GO:0017057">
    <property type="term" value="F:6-phosphogluconolactonase activity"/>
    <property type="evidence" value="ECO:0007669"/>
    <property type="project" value="TreeGrafter"/>
</dbReference>
<comment type="caution">
    <text evidence="4">The sequence shown here is derived from an EMBL/GenBank/DDBJ whole genome shotgun (WGS) entry which is preliminary data.</text>
</comment>
<dbReference type="SUPFAM" id="SSF51004">
    <property type="entry name" value="C-terminal (heme d1) domain of cytochrome cd1-nitrite reductase"/>
    <property type="match status" value="1"/>
</dbReference>